<comment type="subcellular location">
    <subcellularLocation>
        <location evidence="1">Cell membrane</location>
        <topology evidence="1">Multi-pass membrane protein</topology>
    </subcellularLocation>
</comment>
<gene>
    <name evidence="7" type="ORF">GNP93_16805</name>
</gene>
<keyword evidence="3 6" id="KW-0812">Transmembrane</keyword>
<keyword evidence="4 6" id="KW-1133">Transmembrane helix</keyword>
<evidence type="ECO:0000256" key="2">
    <source>
        <dbReference type="ARBA" id="ARBA00022475"/>
    </source>
</evidence>
<feature type="transmembrane region" description="Helical" evidence="6">
    <location>
        <begin position="21"/>
        <end position="39"/>
    </location>
</feature>
<keyword evidence="5 6" id="KW-0472">Membrane</keyword>
<evidence type="ECO:0000256" key="1">
    <source>
        <dbReference type="ARBA" id="ARBA00004651"/>
    </source>
</evidence>
<comment type="caution">
    <text evidence="7">The sequence shown here is derived from an EMBL/GenBank/DDBJ whole genome shotgun (WGS) entry which is preliminary data.</text>
</comment>
<feature type="transmembrane region" description="Helical" evidence="6">
    <location>
        <begin position="257"/>
        <end position="287"/>
    </location>
</feature>
<name>A0A7X2ZCI7_9BACL</name>
<evidence type="ECO:0000256" key="3">
    <source>
        <dbReference type="ARBA" id="ARBA00022692"/>
    </source>
</evidence>
<evidence type="ECO:0000313" key="8">
    <source>
        <dbReference type="Proteomes" id="UP000450917"/>
    </source>
</evidence>
<accession>A0A7X2ZCI7</accession>
<evidence type="ECO:0000256" key="4">
    <source>
        <dbReference type="ARBA" id="ARBA00022989"/>
    </source>
</evidence>
<evidence type="ECO:0000313" key="7">
    <source>
        <dbReference type="EMBL" id="MUG72333.1"/>
    </source>
</evidence>
<evidence type="ECO:0000256" key="5">
    <source>
        <dbReference type="ARBA" id="ARBA00023136"/>
    </source>
</evidence>
<evidence type="ECO:0000256" key="6">
    <source>
        <dbReference type="SAM" id="Phobius"/>
    </source>
</evidence>
<dbReference type="GO" id="GO:0022857">
    <property type="term" value="F:transmembrane transporter activity"/>
    <property type="evidence" value="ECO:0007669"/>
    <property type="project" value="InterPro"/>
</dbReference>
<keyword evidence="8" id="KW-1185">Reference proteome</keyword>
<dbReference type="Proteomes" id="UP000450917">
    <property type="component" value="Unassembled WGS sequence"/>
</dbReference>
<dbReference type="CDD" id="cd06579">
    <property type="entry name" value="TM_PBP1_transp_AraH_like"/>
    <property type="match status" value="1"/>
</dbReference>
<dbReference type="AlphaFoldDB" id="A0A7X2ZCI7"/>
<dbReference type="GO" id="GO:0005886">
    <property type="term" value="C:plasma membrane"/>
    <property type="evidence" value="ECO:0007669"/>
    <property type="project" value="UniProtKB-SubCell"/>
</dbReference>
<dbReference type="InterPro" id="IPR001851">
    <property type="entry name" value="ABC_transp_permease"/>
</dbReference>
<dbReference type="EMBL" id="WNZX01000014">
    <property type="protein sequence ID" value="MUG72333.1"/>
    <property type="molecule type" value="Genomic_DNA"/>
</dbReference>
<feature type="transmembrane region" description="Helical" evidence="6">
    <location>
        <begin position="100"/>
        <end position="122"/>
    </location>
</feature>
<feature type="transmembrane region" description="Helical" evidence="6">
    <location>
        <begin position="51"/>
        <end position="69"/>
    </location>
</feature>
<feature type="transmembrane region" description="Helical" evidence="6">
    <location>
        <begin position="167"/>
        <end position="189"/>
    </location>
</feature>
<keyword evidence="2" id="KW-1003">Cell membrane</keyword>
<dbReference type="PANTHER" id="PTHR32196">
    <property type="entry name" value="ABC TRANSPORTER PERMEASE PROTEIN YPHD-RELATED-RELATED"/>
    <property type="match status" value="1"/>
</dbReference>
<dbReference type="Pfam" id="PF02653">
    <property type="entry name" value="BPD_transp_2"/>
    <property type="match status" value="1"/>
</dbReference>
<feature type="transmembrane region" description="Helical" evidence="6">
    <location>
        <begin position="129"/>
        <end position="147"/>
    </location>
</feature>
<sequence length="321" mass="34000">MEIPNKQSLFDIKKLLHILNKFTIFFILLAMVIILSIIEPNFLTSVNLLNIVRQITLIAIIGFGLTMIIITTGIDLSPGSIVAIVSVASAMYAHPGEYPLVVSIIVGLLLGVAAGLINGLIVSNLKIPAFIVTLGMMISARGVSYIFSDGHPITGFSKDFDFIGRGYVFGIPFMIYVLVLVGIVSHIILRHTRLGKSIYAIGGNEQAAVVSGINVKRTLLFVYMYGGLMAGVAGIMLASRIGAGQPTAGLGYELDAIAAVVIGGTSLMGGVGTIVGTLIGALIIGVLNNGMDLMHVSGYWQQVLKGVIIVGAIILDKYRNQ</sequence>
<protein>
    <submittedName>
        <fullName evidence="7">ABC transporter permease</fullName>
    </submittedName>
</protein>
<dbReference type="PANTHER" id="PTHR32196:SF72">
    <property type="entry name" value="RIBOSE IMPORT PERMEASE PROTEIN RBSC"/>
    <property type="match status" value="1"/>
</dbReference>
<reference evidence="7 8" key="1">
    <citation type="submission" date="2019-11" db="EMBL/GenBank/DDBJ databases">
        <title>Draft genome sequences of five Paenibacillus species of dairy origin.</title>
        <authorList>
            <person name="Olajide A.M."/>
            <person name="Chen S."/>
            <person name="Lapointe G."/>
        </authorList>
    </citation>
    <scope>NUCLEOTIDE SEQUENCE [LARGE SCALE GENOMIC DNA]</scope>
    <source>
        <strain evidence="7 8">2CS3</strain>
    </source>
</reference>
<organism evidence="7 8">
    <name type="scientific">Paenibacillus validus</name>
    <dbReference type="NCBI Taxonomy" id="44253"/>
    <lineage>
        <taxon>Bacteria</taxon>
        <taxon>Bacillati</taxon>
        <taxon>Bacillota</taxon>
        <taxon>Bacilli</taxon>
        <taxon>Bacillales</taxon>
        <taxon>Paenibacillaceae</taxon>
        <taxon>Paenibacillus</taxon>
    </lineage>
</organism>
<proteinExistence type="predicted"/>
<feature type="transmembrane region" description="Helical" evidence="6">
    <location>
        <begin position="219"/>
        <end position="237"/>
    </location>
</feature>